<organism evidence="2 3">
    <name type="scientific">Exophiala mesophila</name>
    <name type="common">Black yeast-like fungus</name>
    <dbReference type="NCBI Taxonomy" id="212818"/>
    <lineage>
        <taxon>Eukaryota</taxon>
        <taxon>Fungi</taxon>
        <taxon>Dikarya</taxon>
        <taxon>Ascomycota</taxon>
        <taxon>Pezizomycotina</taxon>
        <taxon>Eurotiomycetes</taxon>
        <taxon>Chaetothyriomycetidae</taxon>
        <taxon>Chaetothyriales</taxon>
        <taxon>Herpotrichiellaceae</taxon>
        <taxon>Exophiala</taxon>
    </lineage>
</organism>
<comment type="caution">
    <text evidence="2">The sequence shown here is derived from an EMBL/GenBank/DDBJ whole genome shotgun (WGS) entry which is preliminary data.</text>
</comment>
<dbReference type="GO" id="GO:0016279">
    <property type="term" value="F:protein-lysine N-methyltransferase activity"/>
    <property type="evidence" value="ECO:0007669"/>
    <property type="project" value="TreeGrafter"/>
</dbReference>
<dbReference type="InterPro" id="IPR050600">
    <property type="entry name" value="SETD3_SETD6_MTase"/>
</dbReference>
<gene>
    <name evidence="2" type="ORF">B0A52_00066</name>
</gene>
<reference evidence="2 3" key="1">
    <citation type="submission" date="2017-03" db="EMBL/GenBank/DDBJ databases">
        <title>Genomes of endolithic fungi from Antarctica.</title>
        <authorList>
            <person name="Coleine C."/>
            <person name="Masonjones S."/>
            <person name="Stajich J.E."/>
        </authorList>
    </citation>
    <scope>NUCLEOTIDE SEQUENCE [LARGE SCALE GENOMIC DNA]</scope>
    <source>
        <strain evidence="2 3">CCFEE 6314</strain>
    </source>
</reference>
<dbReference type="PANTHER" id="PTHR13271:SF135">
    <property type="entry name" value="SET DOMAIN PROTEIN (AFU_ORTHOLOGUE AFUA_4G11040)"/>
    <property type="match status" value="1"/>
</dbReference>
<dbReference type="EMBL" id="NAJM01000001">
    <property type="protein sequence ID" value="RVX75710.1"/>
    <property type="molecule type" value="Genomic_DNA"/>
</dbReference>
<dbReference type="OrthoDB" id="42889at2759"/>
<dbReference type="Gene3D" id="3.90.1410.10">
    <property type="entry name" value="set domain protein methyltransferase, domain 1"/>
    <property type="match status" value="1"/>
</dbReference>
<protein>
    <recommendedName>
        <fullName evidence="4">SET domain-containing protein</fullName>
    </recommendedName>
</protein>
<accession>A0A438NJ07</accession>
<name>A0A438NJ07_EXOME</name>
<sequence>MEPDDTELTQDVVGFRSTTSTPPAQMKNDHQVSENARPDIFERHRQLIQWVLKHSGSIHEHVRLAHSSRKGYHAVVASDQTIPQGSRIVACTMELTMSVLNALDVEPFSSRGTRFPGSFLSAQASQPQSLQAFFLMDQLVKGEHSWWAPYISTLPTPQDISNLQFDSLDDLLWLEGTNLKAGLTTQTDNWREMFDTGLQQLRDQKWPNALNGSYTWERFQWAATIFGSRSFTSQVLDDTLPADKARHAYLHPRDKDYDLVELFSGHFGVLLPLLDIFNHRPGAKVEWQARYSFVGLQVLETYNAAQELSNNYGPKDNESLLLAYGFTIPGNPFDHVVINLKSRPGSMLAEARRWKKDPRSDPGYRCFIFDHRHPSAIAAVALEVSLFSYDLLDGLSVQCANERETTLMSTARQTIFSQCLSERPCFEDGRLILATLCQLFMDCSARAARLRATDPRTGDPLLKPTTAKQQDAKVYRDSQLAIVETAAALCGYVLRTATHDSTPAEPSTETQPLLPEYVQRNLATLLKSHPRRLTRPFELLTPFDILEMLPVDVAGPLRRLLNGIEKNIDIEGQDGLTKTTALQKAQLAVVTSALYSEFDRGIKLPHRLSTWLKTLSERYPLNSEWSFVPEPGPWSPGEEPPSTLMKLLGARAALSPQLPTESHIKQWLTPDRICWGYNVMEEMIVLVPSTISGGETNPNRDLVTIHMFWMSY</sequence>
<dbReference type="PANTHER" id="PTHR13271">
    <property type="entry name" value="UNCHARACTERIZED PUTATIVE METHYLTRANSFERASE"/>
    <property type="match status" value="1"/>
</dbReference>
<evidence type="ECO:0000313" key="3">
    <source>
        <dbReference type="Proteomes" id="UP000288859"/>
    </source>
</evidence>
<evidence type="ECO:0000256" key="1">
    <source>
        <dbReference type="SAM" id="MobiDB-lite"/>
    </source>
</evidence>
<dbReference type="InterPro" id="IPR046341">
    <property type="entry name" value="SET_dom_sf"/>
</dbReference>
<evidence type="ECO:0008006" key="4">
    <source>
        <dbReference type="Google" id="ProtNLM"/>
    </source>
</evidence>
<dbReference type="SUPFAM" id="SSF82199">
    <property type="entry name" value="SET domain"/>
    <property type="match status" value="1"/>
</dbReference>
<proteinExistence type="predicted"/>
<dbReference type="VEuPathDB" id="FungiDB:PV10_01883"/>
<dbReference type="AlphaFoldDB" id="A0A438NJ07"/>
<feature type="region of interest" description="Disordered" evidence="1">
    <location>
        <begin position="1"/>
        <end position="33"/>
    </location>
</feature>
<dbReference type="Proteomes" id="UP000288859">
    <property type="component" value="Unassembled WGS sequence"/>
</dbReference>
<evidence type="ECO:0000313" key="2">
    <source>
        <dbReference type="EMBL" id="RVX75710.1"/>
    </source>
</evidence>